<dbReference type="EMBL" id="CVRL01000018">
    <property type="protein sequence ID" value="CRL10894.1"/>
    <property type="molecule type" value="Genomic_DNA"/>
</dbReference>
<dbReference type="RefSeq" id="WP_165589918.1">
    <property type="nucleotide sequence ID" value="NZ_CVRL01000018.1"/>
</dbReference>
<organism evidence="3 4">
    <name type="scientific">Phaeobacter italicus</name>
    <dbReference type="NCBI Taxonomy" id="481446"/>
    <lineage>
        <taxon>Bacteria</taxon>
        <taxon>Pseudomonadati</taxon>
        <taxon>Pseudomonadota</taxon>
        <taxon>Alphaproteobacteria</taxon>
        <taxon>Rhodobacterales</taxon>
        <taxon>Roseobacteraceae</taxon>
        <taxon>Phaeobacter</taxon>
    </lineage>
</organism>
<evidence type="ECO:0000313" key="3">
    <source>
        <dbReference type="EMBL" id="CRL10894.1"/>
    </source>
</evidence>
<keyword evidence="1" id="KW-0067">ATP-binding</keyword>
<evidence type="ECO:0000259" key="2">
    <source>
        <dbReference type="PROSITE" id="PS50975"/>
    </source>
</evidence>
<dbReference type="Pfam" id="PF14305">
    <property type="entry name" value="ATPgrasp_TupA"/>
    <property type="match status" value="1"/>
</dbReference>
<evidence type="ECO:0000313" key="4">
    <source>
        <dbReference type="Proteomes" id="UP000043764"/>
    </source>
</evidence>
<reference evidence="4" key="1">
    <citation type="submission" date="2015-05" db="EMBL/GenBank/DDBJ databases">
        <authorList>
            <person name="Rodrigo-Torres Lidia"/>
            <person name="Arahal R.David."/>
        </authorList>
    </citation>
    <scope>NUCLEOTIDE SEQUENCE [LARGE SCALE GENOMIC DNA]</scope>
    <source>
        <strain evidence="4">CECT 7321</strain>
    </source>
</reference>
<keyword evidence="1" id="KW-0547">Nucleotide-binding</keyword>
<dbReference type="GO" id="GO:0046872">
    <property type="term" value="F:metal ion binding"/>
    <property type="evidence" value="ECO:0007669"/>
    <property type="project" value="InterPro"/>
</dbReference>
<dbReference type="SUPFAM" id="SSF56059">
    <property type="entry name" value="Glutathione synthetase ATP-binding domain-like"/>
    <property type="match status" value="1"/>
</dbReference>
<name>A0A0H5D1J3_9RHOB</name>
<dbReference type="Proteomes" id="UP000043764">
    <property type="component" value="Unassembled WGS sequence"/>
</dbReference>
<dbReference type="PROSITE" id="PS50975">
    <property type="entry name" value="ATP_GRASP"/>
    <property type="match status" value="1"/>
</dbReference>
<dbReference type="InterPro" id="IPR029465">
    <property type="entry name" value="ATPgrasp_TupA"/>
</dbReference>
<proteinExistence type="predicted"/>
<protein>
    <recommendedName>
        <fullName evidence="2">ATP-grasp domain-containing protein</fullName>
    </recommendedName>
</protein>
<dbReference type="GO" id="GO:0005524">
    <property type="term" value="F:ATP binding"/>
    <property type="evidence" value="ECO:0007669"/>
    <property type="project" value="UniProtKB-UniRule"/>
</dbReference>
<dbReference type="InterPro" id="IPR011761">
    <property type="entry name" value="ATP-grasp"/>
</dbReference>
<accession>A0A0H5D1J3</accession>
<gene>
    <name evidence="3" type="ORF">NIT7321_01742</name>
</gene>
<dbReference type="Gene3D" id="3.30.470.20">
    <property type="entry name" value="ATP-grasp fold, B domain"/>
    <property type="match status" value="1"/>
</dbReference>
<feature type="domain" description="ATP-grasp" evidence="2">
    <location>
        <begin position="46"/>
        <end position="265"/>
    </location>
</feature>
<dbReference type="AlphaFoldDB" id="A0A0H5D1J3"/>
<evidence type="ECO:0000256" key="1">
    <source>
        <dbReference type="PROSITE-ProRule" id="PRU00409"/>
    </source>
</evidence>
<sequence length="268" mass="31501">MPNTEFKRRMDDRLNRWYKGMNPHEDPKQQQRRQYVAGLVNKTSMFKYAHRLKLPLPERFAEVDSLDALDCQALPERVVVKPNNAANNDGVLLFDGTREVFTNDTVALRDRAEYIRNRYHDSGILKPNSRIIAEEFIQDFDPQYTIPRDFKVYVAGGRPWVIQVVNRQGPKAQWSHRYYSQDWIAYDHFQRENSLAPEIECPLHFNSLMELSTRIAQDIGCFMRVDFYITTERVVFGEFTSYPNAGLQFTEIGNNVLCDLMDRYPDPF</sequence>
<keyword evidence="4" id="KW-1185">Reference proteome</keyword>